<evidence type="ECO:0000259" key="10">
    <source>
        <dbReference type="PROSITE" id="PS50850"/>
    </source>
</evidence>
<feature type="transmembrane region" description="Helical" evidence="9">
    <location>
        <begin position="154"/>
        <end position="172"/>
    </location>
</feature>
<keyword evidence="3 9" id="KW-0812">Transmembrane</keyword>
<feature type="transmembrane region" description="Helical" evidence="9">
    <location>
        <begin position="68"/>
        <end position="90"/>
    </location>
</feature>
<sequence length="471" mass="50361">METSGMMNDGNTRSGRKQEIGQMWQYLAACSASCLAVGVGTALAWTSPILPKLNQNSFLPVSEDEGSWVSSLLALGAIAGALPAGALANILGRKKALLCLSGPFLVSWLMIVLARSVWLLCVARFIVGIGVGAACVQVPSYIAEIATPSTRGTLGAMFQLFLGGGILMAFVLGAVTSYTVFAILCALVEVVFIGSFVFMPESPSWLVGQGRKPEATNALKTLRGSMYDPSDELAEMQREAEENASRKSSVFDLIRTRGSRRAVLACFGVMSFQQLSGINAVIFYTVTIFEAAGSSMSSDVAAIVVALVQFVMSGVAAVIVDRAGRKPLLILSSSLMGISLIALGIYFKVKDSGSDVSSLGWLPLTSLTLFMIAFSVGLGPIAWMLMPELFTIETKAVASSLAVMLNWFLVFLVTKTFPAMKDRLGSAMTFWIFAGIMIFASVFEYLFVPETKGKTLQEIQSELNGRRAITP</sequence>
<keyword evidence="6" id="KW-0325">Glycoprotein</keyword>
<dbReference type="PRINTS" id="PR00171">
    <property type="entry name" value="SUGRTRNSPORT"/>
</dbReference>
<evidence type="ECO:0000313" key="11">
    <source>
        <dbReference type="Proteomes" id="UP000694866"/>
    </source>
</evidence>
<gene>
    <name evidence="12" type="primary">LOC105272132</name>
</gene>
<dbReference type="InterPro" id="IPR044775">
    <property type="entry name" value="MFS_ERD6/Tret1-like"/>
</dbReference>
<feature type="transmembrane region" description="Helical" evidence="9">
    <location>
        <begin position="397"/>
        <end position="417"/>
    </location>
</feature>
<dbReference type="Pfam" id="PF00083">
    <property type="entry name" value="Sugar_tr"/>
    <property type="match status" value="1"/>
</dbReference>
<keyword evidence="8" id="KW-0813">Transport</keyword>
<evidence type="ECO:0000256" key="2">
    <source>
        <dbReference type="ARBA" id="ARBA00022475"/>
    </source>
</evidence>
<evidence type="ECO:0000313" key="12">
    <source>
        <dbReference type="RefSeq" id="XP_011312356.1"/>
    </source>
</evidence>
<keyword evidence="5 9" id="KW-0472">Membrane</keyword>
<evidence type="ECO:0000256" key="5">
    <source>
        <dbReference type="ARBA" id="ARBA00023136"/>
    </source>
</evidence>
<dbReference type="InterPro" id="IPR050549">
    <property type="entry name" value="MFS_Trehalose_Transporter"/>
</dbReference>
<feature type="transmembrane region" description="Helical" evidence="9">
    <location>
        <begin position="97"/>
        <end position="116"/>
    </location>
</feature>
<dbReference type="Gene3D" id="1.20.1250.20">
    <property type="entry name" value="MFS general substrate transporter like domains"/>
    <property type="match status" value="1"/>
</dbReference>
<feature type="transmembrane region" description="Helical" evidence="9">
    <location>
        <begin position="300"/>
        <end position="320"/>
    </location>
</feature>
<feature type="transmembrane region" description="Helical" evidence="9">
    <location>
        <begin position="359"/>
        <end position="385"/>
    </location>
</feature>
<dbReference type="AlphaFoldDB" id="A0A9R1U802"/>
<feature type="transmembrane region" description="Helical" evidence="9">
    <location>
        <begin position="122"/>
        <end position="142"/>
    </location>
</feature>
<dbReference type="InterPro" id="IPR020846">
    <property type="entry name" value="MFS_dom"/>
</dbReference>
<dbReference type="OrthoDB" id="6612291at2759"/>
<feature type="domain" description="Major facilitator superfamily (MFS) profile" evidence="10">
    <location>
        <begin position="26"/>
        <end position="452"/>
    </location>
</feature>
<dbReference type="InterPro" id="IPR005828">
    <property type="entry name" value="MFS_sugar_transport-like"/>
</dbReference>
<dbReference type="PROSITE" id="PS50850">
    <property type="entry name" value="MFS"/>
    <property type="match status" value="1"/>
</dbReference>
<keyword evidence="2" id="KW-1003">Cell membrane</keyword>
<comment type="subcellular location">
    <subcellularLocation>
        <location evidence="1">Cell membrane</location>
        <topology evidence="1">Multi-pass membrane protein</topology>
    </subcellularLocation>
</comment>
<dbReference type="SUPFAM" id="SSF103473">
    <property type="entry name" value="MFS general substrate transporter"/>
    <property type="match status" value="1"/>
</dbReference>
<name>A0A9R1U802_9HYME</name>
<dbReference type="PANTHER" id="PTHR48021">
    <property type="match status" value="1"/>
</dbReference>
<dbReference type="InterPro" id="IPR005829">
    <property type="entry name" value="Sugar_transporter_CS"/>
</dbReference>
<feature type="transmembrane region" description="Helical" evidence="9">
    <location>
        <begin position="429"/>
        <end position="448"/>
    </location>
</feature>
<dbReference type="CDD" id="cd17358">
    <property type="entry name" value="MFS_GLUT6_8_Class3_like"/>
    <property type="match status" value="1"/>
</dbReference>
<dbReference type="InterPro" id="IPR036259">
    <property type="entry name" value="MFS_trans_sf"/>
</dbReference>
<protein>
    <submittedName>
        <fullName evidence="12">Facilitated trehalose transporter Tret1-like</fullName>
    </submittedName>
</protein>
<evidence type="ECO:0000256" key="7">
    <source>
        <dbReference type="ARBA" id="ARBA00024348"/>
    </source>
</evidence>
<feature type="transmembrane region" description="Helical" evidence="9">
    <location>
        <begin position="327"/>
        <end position="347"/>
    </location>
</feature>
<comment type="similarity">
    <text evidence="7">Belongs to the major facilitator superfamily. Sugar transporter (TC 2.A.1.1) family. Trehalose transporter subfamily.</text>
</comment>
<reference evidence="12" key="1">
    <citation type="submission" date="2025-08" db="UniProtKB">
        <authorList>
            <consortium name="RefSeq"/>
        </authorList>
    </citation>
    <scope>IDENTIFICATION</scope>
    <source>
        <strain evidence="12">USDA-PBARC FA_bdor</strain>
        <tissue evidence="12">Whole organism</tissue>
    </source>
</reference>
<dbReference type="Proteomes" id="UP000694866">
    <property type="component" value="Unplaced"/>
</dbReference>
<dbReference type="PANTHER" id="PTHR48021:SF86">
    <property type="entry name" value="FACILITATED TREHALOSE TRANSPORTER TRET1-1-LIKE PROTEIN"/>
    <property type="match status" value="1"/>
</dbReference>
<evidence type="ECO:0000256" key="3">
    <source>
        <dbReference type="ARBA" id="ARBA00022692"/>
    </source>
</evidence>
<dbReference type="NCBIfam" id="TIGR00879">
    <property type="entry name" value="SP"/>
    <property type="match status" value="1"/>
</dbReference>
<dbReference type="RefSeq" id="XP_011312356.1">
    <property type="nucleotide sequence ID" value="XM_011314054.1"/>
</dbReference>
<keyword evidence="4 9" id="KW-1133">Transmembrane helix</keyword>
<feature type="transmembrane region" description="Helical" evidence="9">
    <location>
        <begin position="262"/>
        <end position="288"/>
    </location>
</feature>
<evidence type="ECO:0000256" key="8">
    <source>
        <dbReference type="RuleBase" id="RU003346"/>
    </source>
</evidence>
<evidence type="ECO:0000256" key="9">
    <source>
        <dbReference type="SAM" id="Phobius"/>
    </source>
</evidence>
<organism evidence="11 12">
    <name type="scientific">Fopius arisanus</name>
    <dbReference type="NCBI Taxonomy" id="64838"/>
    <lineage>
        <taxon>Eukaryota</taxon>
        <taxon>Metazoa</taxon>
        <taxon>Ecdysozoa</taxon>
        <taxon>Arthropoda</taxon>
        <taxon>Hexapoda</taxon>
        <taxon>Insecta</taxon>
        <taxon>Pterygota</taxon>
        <taxon>Neoptera</taxon>
        <taxon>Endopterygota</taxon>
        <taxon>Hymenoptera</taxon>
        <taxon>Apocrita</taxon>
        <taxon>Ichneumonoidea</taxon>
        <taxon>Braconidae</taxon>
        <taxon>Opiinae</taxon>
        <taxon>Fopius</taxon>
    </lineage>
</organism>
<dbReference type="InterPro" id="IPR003663">
    <property type="entry name" value="Sugar/inositol_transpt"/>
</dbReference>
<keyword evidence="11" id="KW-1185">Reference proteome</keyword>
<evidence type="ECO:0000256" key="1">
    <source>
        <dbReference type="ARBA" id="ARBA00004651"/>
    </source>
</evidence>
<dbReference type="FunFam" id="1.20.1250.20:FF:000055">
    <property type="entry name" value="Facilitated trehalose transporter Tret1-2 homolog"/>
    <property type="match status" value="1"/>
</dbReference>
<evidence type="ECO:0000256" key="4">
    <source>
        <dbReference type="ARBA" id="ARBA00022989"/>
    </source>
</evidence>
<accession>A0A9R1U802</accession>
<dbReference type="KEGG" id="fas:105272132"/>
<evidence type="ECO:0000256" key="6">
    <source>
        <dbReference type="ARBA" id="ARBA00023180"/>
    </source>
</evidence>
<dbReference type="GeneID" id="105272132"/>
<dbReference type="GO" id="GO:0051119">
    <property type="term" value="F:sugar transmembrane transporter activity"/>
    <property type="evidence" value="ECO:0007669"/>
    <property type="project" value="InterPro"/>
</dbReference>
<proteinExistence type="inferred from homology"/>
<dbReference type="GO" id="GO:0005886">
    <property type="term" value="C:plasma membrane"/>
    <property type="evidence" value="ECO:0007669"/>
    <property type="project" value="UniProtKB-SubCell"/>
</dbReference>
<dbReference type="PROSITE" id="PS00216">
    <property type="entry name" value="SUGAR_TRANSPORT_1"/>
    <property type="match status" value="1"/>
</dbReference>
<dbReference type="PROSITE" id="PS00217">
    <property type="entry name" value="SUGAR_TRANSPORT_2"/>
    <property type="match status" value="1"/>
</dbReference>
<feature type="transmembrane region" description="Helical" evidence="9">
    <location>
        <begin position="178"/>
        <end position="199"/>
    </location>
</feature>